<evidence type="ECO:0000259" key="2">
    <source>
        <dbReference type="SMART" id="SM00903"/>
    </source>
</evidence>
<evidence type="ECO:0000256" key="1">
    <source>
        <dbReference type="ARBA" id="ARBA00023002"/>
    </source>
</evidence>
<gene>
    <name evidence="3" type="ORF">WCD41_05040</name>
</gene>
<dbReference type="SMART" id="SM00903">
    <property type="entry name" value="Flavin_Reduct"/>
    <property type="match status" value="1"/>
</dbReference>
<dbReference type="RefSeq" id="WP_337712266.1">
    <property type="nucleotide sequence ID" value="NZ_JBBEGL010000001.1"/>
</dbReference>
<dbReference type="PANTHER" id="PTHR30466:SF1">
    <property type="entry name" value="FMN REDUCTASE (NADH) RUTF"/>
    <property type="match status" value="1"/>
</dbReference>
<keyword evidence="1 3" id="KW-0560">Oxidoreductase</keyword>
<evidence type="ECO:0000313" key="3">
    <source>
        <dbReference type="EMBL" id="MEJ2885806.1"/>
    </source>
</evidence>
<reference evidence="3 4" key="1">
    <citation type="submission" date="2024-03" db="EMBL/GenBank/DDBJ databases">
        <title>Actinomycetospora sp. OC33-EN06, a novel actinomycete isolated from wild orchid (Aerides multiflora).</title>
        <authorList>
            <person name="Suriyachadkun C."/>
        </authorList>
    </citation>
    <scope>NUCLEOTIDE SEQUENCE [LARGE SCALE GENOMIC DNA]</scope>
    <source>
        <strain evidence="3 4">OC33-EN06</strain>
    </source>
</reference>
<feature type="domain" description="Flavin reductase like" evidence="2">
    <location>
        <begin position="23"/>
        <end position="172"/>
    </location>
</feature>
<dbReference type="Proteomes" id="UP001370100">
    <property type="component" value="Unassembled WGS sequence"/>
</dbReference>
<dbReference type="InterPro" id="IPR050268">
    <property type="entry name" value="NADH-dep_flavin_reductase"/>
</dbReference>
<protein>
    <submittedName>
        <fullName evidence="3">Flavin reductase family protein</fullName>
        <ecNumber evidence="3">1.-.-.-</ecNumber>
    </submittedName>
</protein>
<keyword evidence="4" id="KW-1185">Reference proteome</keyword>
<dbReference type="SUPFAM" id="SSF50475">
    <property type="entry name" value="FMN-binding split barrel"/>
    <property type="match status" value="1"/>
</dbReference>
<name>A0ABU8N0B9_9PSEU</name>
<dbReference type="GO" id="GO:0016491">
    <property type="term" value="F:oxidoreductase activity"/>
    <property type="evidence" value="ECO:0007669"/>
    <property type="project" value="UniProtKB-KW"/>
</dbReference>
<proteinExistence type="predicted"/>
<dbReference type="InterPro" id="IPR002563">
    <property type="entry name" value="Flavin_Rdtase-like_dom"/>
</dbReference>
<organism evidence="3 4">
    <name type="scientific">Actinomycetospora aeridis</name>
    <dbReference type="NCBI Taxonomy" id="3129231"/>
    <lineage>
        <taxon>Bacteria</taxon>
        <taxon>Bacillati</taxon>
        <taxon>Actinomycetota</taxon>
        <taxon>Actinomycetes</taxon>
        <taxon>Pseudonocardiales</taxon>
        <taxon>Pseudonocardiaceae</taxon>
        <taxon>Actinomycetospora</taxon>
    </lineage>
</organism>
<comment type="caution">
    <text evidence="3">The sequence shown here is derived from an EMBL/GenBank/DDBJ whole genome shotgun (WGS) entry which is preliminary data.</text>
</comment>
<sequence>MRPTGPTGLTDPEEIARSLRAVMGSFATGVTVLTTPGPDGHGMTANAVTSVSLDPPLVLACVARTSRIHAAIERSGALGVSVLGGDQVAAAHWFADKGRPSGARQFDAVDHALGAHTAAPLITGALGWLECRVVTTHDGGDHAIVVGEVLAADTGADDADPALLFHRGRFGRQDPPAPLLRAA</sequence>
<dbReference type="Gene3D" id="2.30.110.10">
    <property type="entry name" value="Electron Transport, Fmn-binding Protein, Chain A"/>
    <property type="match status" value="1"/>
</dbReference>
<dbReference type="PANTHER" id="PTHR30466">
    <property type="entry name" value="FLAVIN REDUCTASE"/>
    <property type="match status" value="1"/>
</dbReference>
<dbReference type="Pfam" id="PF01613">
    <property type="entry name" value="Flavin_Reduct"/>
    <property type="match status" value="1"/>
</dbReference>
<dbReference type="EMBL" id="JBBEGL010000001">
    <property type="protein sequence ID" value="MEJ2885806.1"/>
    <property type="molecule type" value="Genomic_DNA"/>
</dbReference>
<dbReference type="InterPro" id="IPR012349">
    <property type="entry name" value="Split_barrel_FMN-bd"/>
</dbReference>
<dbReference type="EC" id="1.-.-.-" evidence="3"/>
<evidence type="ECO:0000313" key="4">
    <source>
        <dbReference type="Proteomes" id="UP001370100"/>
    </source>
</evidence>
<accession>A0ABU8N0B9</accession>